<protein>
    <submittedName>
        <fullName evidence="9">Transporter</fullName>
    </submittedName>
</protein>
<proteinExistence type="inferred from homology"/>
<dbReference type="Pfam" id="PF02321">
    <property type="entry name" value="OEP"/>
    <property type="match status" value="1"/>
</dbReference>
<evidence type="ECO:0000256" key="4">
    <source>
        <dbReference type="ARBA" id="ARBA00022452"/>
    </source>
</evidence>
<dbReference type="InterPro" id="IPR003423">
    <property type="entry name" value="OMP_efflux"/>
</dbReference>
<dbReference type="OrthoDB" id="976750at2"/>
<sequence>MRLSVLLLFLPVVVFAQERLTLERCYELAREHYPIVQQLDLIAKSKDYTLANANKAYLPQVSLSAQATYQSETIDFSQSIGRLPLPIALPEVSKDQYKVVGEVSQLLYNGGATRAQKELAKAQSAVQAQAVETQLYALKQRVSNLYFGVLLIEAQLAQNQLNAETLQSQLEKAQVALKHGTTLPSNVAELKAELLRLAMQRTEYEATKGMYLKMLSTFIGKELPFDTALQRPEPRVLSHSNHRPELRGFDLRQTVLDAQERLLTSEYLPKIGLFFQGAYGRPTLNIIKNEFDWYYIAGVRLQWNLSPLYSLSNKKQLLRLQGESLLADRKAFLMSTELDLTQQDTQLGKLQRLMEQDKESAALRHSVAQAAQVQLDNGVITTHEYLQKVNAWHLAQQTLLLHEIQLLQAQEQQQLIIGK</sequence>
<dbReference type="EMBL" id="CP022386">
    <property type="protein sequence ID" value="ATA86811.1"/>
    <property type="molecule type" value="Genomic_DNA"/>
</dbReference>
<keyword evidence="7" id="KW-0998">Cell outer membrane</keyword>
<dbReference type="GO" id="GO:0015562">
    <property type="term" value="F:efflux transmembrane transporter activity"/>
    <property type="evidence" value="ECO:0007669"/>
    <property type="project" value="InterPro"/>
</dbReference>
<dbReference type="GO" id="GO:0009279">
    <property type="term" value="C:cell outer membrane"/>
    <property type="evidence" value="ECO:0007669"/>
    <property type="project" value="UniProtKB-SubCell"/>
</dbReference>
<evidence type="ECO:0000256" key="3">
    <source>
        <dbReference type="ARBA" id="ARBA00022448"/>
    </source>
</evidence>
<dbReference type="GO" id="GO:0015288">
    <property type="term" value="F:porin activity"/>
    <property type="evidence" value="ECO:0007669"/>
    <property type="project" value="TreeGrafter"/>
</dbReference>
<dbReference type="GeneID" id="84808171"/>
<dbReference type="InterPro" id="IPR051906">
    <property type="entry name" value="TolC-like"/>
</dbReference>
<organism evidence="9 10">
    <name type="scientific">Capnocytophaga gingivalis</name>
    <dbReference type="NCBI Taxonomy" id="1017"/>
    <lineage>
        <taxon>Bacteria</taxon>
        <taxon>Pseudomonadati</taxon>
        <taxon>Bacteroidota</taxon>
        <taxon>Flavobacteriia</taxon>
        <taxon>Flavobacteriales</taxon>
        <taxon>Flavobacteriaceae</taxon>
        <taxon>Capnocytophaga</taxon>
    </lineage>
</organism>
<evidence type="ECO:0000313" key="9">
    <source>
        <dbReference type="EMBL" id="ATA86811.1"/>
    </source>
</evidence>
<accession>A0A250FP72</accession>
<dbReference type="Proteomes" id="UP000217250">
    <property type="component" value="Chromosome"/>
</dbReference>
<dbReference type="PANTHER" id="PTHR30026:SF20">
    <property type="entry name" value="OUTER MEMBRANE PROTEIN TOLC"/>
    <property type="match status" value="1"/>
</dbReference>
<evidence type="ECO:0000256" key="6">
    <source>
        <dbReference type="ARBA" id="ARBA00023136"/>
    </source>
</evidence>
<feature type="coiled-coil region" evidence="8">
    <location>
        <begin position="156"/>
        <end position="207"/>
    </location>
</feature>
<dbReference type="Gene3D" id="1.20.1600.10">
    <property type="entry name" value="Outer membrane efflux proteins (OEP)"/>
    <property type="match status" value="1"/>
</dbReference>
<dbReference type="RefSeq" id="WP_095910144.1">
    <property type="nucleotide sequence ID" value="NZ_CP022386.1"/>
</dbReference>
<dbReference type="GO" id="GO:1990281">
    <property type="term" value="C:efflux pump complex"/>
    <property type="evidence" value="ECO:0007669"/>
    <property type="project" value="TreeGrafter"/>
</dbReference>
<evidence type="ECO:0000313" key="10">
    <source>
        <dbReference type="Proteomes" id="UP000217250"/>
    </source>
</evidence>
<keyword evidence="4" id="KW-1134">Transmembrane beta strand</keyword>
<evidence type="ECO:0000256" key="1">
    <source>
        <dbReference type="ARBA" id="ARBA00004442"/>
    </source>
</evidence>
<keyword evidence="5" id="KW-0812">Transmembrane</keyword>
<keyword evidence="3" id="KW-0813">Transport</keyword>
<dbReference type="SUPFAM" id="SSF56954">
    <property type="entry name" value="Outer membrane efflux proteins (OEP)"/>
    <property type="match status" value="1"/>
</dbReference>
<dbReference type="AlphaFoldDB" id="A0A250FP72"/>
<comment type="subcellular location">
    <subcellularLocation>
        <location evidence="1">Cell outer membrane</location>
    </subcellularLocation>
</comment>
<reference evidence="10" key="1">
    <citation type="submission" date="2017-06" db="EMBL/GenBank/DDBJ databases">
        <title>Capnocytophaga spp. assemblies.</title>
        <authorList>
            <person name="Gulvik C.A."/>
        </authorList>
    </citation>
    <scope>NUCLEOTIDE SEQUENCE [LARGE SCALE GENOMIC DNA]</scope>
    <source>
        <strain evidence="10">H1496</strain>
    </source>
</reference>
<dbReference type="KEGG" id="cgh:CGC50_06315"/>
<evidence type="ECO:0000256" key="8">
    <source>
        <dbReference type="SAM" id="Coils"/>
    </source>
</evidence>
<keyword evidence="6" id="KW-0472">Membrane</keyword>
<name>A0A250FP72_9FLAO</name>
<keyword evidence="8" id="KW-0175">Coiled coil</keyword>
<comment type="similarity">
    <text evidence="2">Belongs to the outer membrane factor (OMF) (TC 1.B.17) family.</text>
</comment>
<gene>
    <name evidence="9" type="ORF">CGC50_06315</name>
</gene>
<evidence type="ECO:0000256" key="2">
    <source>
        <dbReference type="ARBA" id="ARBA00007613"/>
    </source>
</evidence>
<dbReference type="PANTHER" id="PTHR30026">
    <property type="entry name" value="OUTER MEMBRANE PROTEIN TOLC"/>
    <property type="match status" value="1"/>
</dbReference>
<evidence type="ECO:0000256" key="5">
    <source>
        <dbReference type="ARBA" id="ARBA00022692"/>
    </source>
</evidence>
<evidence type="ECO:0000256" key="7">
    <source>
        <dbReference type="ARBA" id="ARBA00023237"/>
    </source>
</evidence>